<proteinExistence type="predicted"/>
<dbReference type="InterPro" id="IPR036259">
    <property type="entry name" value="MFS_trans_sf"/>
</dbReference>
<sequence>MSSTPSSSDLELRLRRARASVFALFLTNGALFANIIPRYPQIKDIFGLSEPVYGLTVALFPLGALVFGGFAAKAIRRFSSARTAVAGTMGIGAMLAVAGLLAMRRESMGEDAGSAGFLLHLGFACFFFLAGGFDAVTDVGQNAHGLRIQRLMGRPVINSFHAGWSIGAMLGGLMGIGATVLDLPLGVHLFGSALVFVVVGLVALRFALPGADPRAGQTDPILLVANAGGGAEDALGASPSEMRVHAITAPASFVVGALTVLAIAGMLMEDATSTWSALYMRDYLGVKASLAGAAFVVMLASQAVGRLTADRLMERLGNRNTVLLGGALVTLGMGVGVLAASVPATLVGMAFTGYGCAAIVPIAYNAADDVPGLAPGTGLTIVTWLSRFAFLGAPPLVGLIVEATSLRASMIVVPVAGFLALLVAFLIAPERAEAGGGAS</sequence>
<evidence type="ECO:0000256" key="5">
    <source>
        <dbReference type="SAM" id="Phobius"/>
    </source>
</evidence>
<evidence type="ECO:0000313" key="8">
    <source>
        <dbReference type="Proteomes" id="UP000617426"/>
    </source>
</evidence>
<keyword evidence="8" id="KW-1185">Reference proteome</keyword>
<evidence type="ECO:0000313" key="7">
    <source>
        <dbReference type="EMBL" id="MBB6335294.1"/>
    </source>
</evidence>
<dbReference type="GO" id="GO:0005886">
    <property type="term" value="C:plasma membrane"/>
    <property type="evidence" value="ECO:0007669"/>
    <property type="project" value="UniProtKB-SubCell"/>
</dbReference>
<feature type="transmembrane region" description="Helical" evidence="5">
    <location>
        <begin position="115"/>
        <end position="136"/>
    </location>
</feature>
<dbReference type="CDD" id="cd17393">
    <property type="entry name" value="MFS_MosC_like"/>
    <property type="match status" value="1"/>
</dbReference>
<dbReference type="InterPro" id="IPR051788">
    <property type="entry name" value="MFS_Transporter"/>
</dbReference>
<evidence type="ECO:0000256" key="3">
    <source>
        <dbReference type="ARBA" id="ARBA00022989"/>
    </source>
</evidence>
<feature type="transmembrane region" description="Helical" evidence="5">
    <location>
        <begin position="379"/>
        <end position="401"/>
    </location>
</feature>
<evidence type="ECO:0000259" key="6">
    <source>
        <dbReference type="PROSITE" id="PS50850"/>
    </source>
</evidence>
<keyword evidence="2 5" id="KW-0812">Transmembrane</keyword>
<dbReference type="Pfam" id="PF07690">
    <property type="entry name" value="MFS_1"/>
    <property type="match status" value="1"/>
</dbReference>
<dbReference type="PROSITE" id="PS50850">
    <property type="entry name" value="MFS"/>
    <property type="match status" value="1"/>
</dbReference>
<evidence type="ECO:0000256" key="1">
    <source>
        <dbReference type="ARBA" id="ARBA00004651"/>
    </source>
</evidence>
<feature type="transmembrane region" description="Helical" evidence="5">
    <location>
        <begin position="247"/>
        <end position="268"/>
    </location>
</feature>
<name>A0A923E887_9ACTO</name>
<feature type="transmembrane region" description="Helical" evidence="5">
    <location>
        <begin position="156"/>
        <end position="181"/>
    </location>
</feature>
<dbReference type="SUPFAM" id="SSF103473">
    <property type="entry name" value="MFS general substrate transporter"/>
    <property type="match status" value="1"/>
</dbReference>
<feature type="transmembrane region" description="Helical" evidence="5">
    <location>
        <begin position="407"/>
        <end position="428"/>
    </location>
</feature>
<gene>
    <name evidence="7" type="ORF">HD592_001859</name>
</gene>
<organism evidence="7 8">
    <name type="scientific">Schaalia hyovaginalis</name>
    <dbReference type="NCBI Taxonomy" id="29316"/>
    <lineage>
        <taxon>Bacteria</taxon>
        <taxon>Bacillati</taxon>
        <taxon>Actinomycetota</taxon>
        <taxon>Actinomycetes</taxon>
        <taxon>Actinomycetales</taxon>
        <taxon>Actinomycetaceae</taxon>
        <taxon>Schaalia</taxon>
    </lineage>
</organism>
<feature type="transmembrane region" description="Helical" evidence="5">
    <location>
        <begin position="288"/>
        <end position="309"/>
    </location>
</feature>
<dbReference type="InterPro" id="IPR011701">
    <property type="entry name" value="MFS"/>
</dbReference>
<feature type="transmembrane region" description="Helical" evidence="5">
    <location>
        <begin position="84"/>
        <end position="103"/>
    </location>
</feature>
<feature type="transmembrane region" description="Helical" evidence="5">
    <location>
        <begin position="321"/>
        <end position="340"/>
    </location>
</feature>
<dbReference type="GO" id="GO:0022857">
    <property type="term" value="F:transmembrane transporter activity"/>
    <property type="evidence" value="ECO:0007669"/>
    <property type="project" value="InterPro"/>
</dbReference>
<protein>
    <submittedName>
        <fullName evidence="7">Fucose permease</fullName>
    </submittedName>
</protein>
<dbReference type="Proteomes" id="UP000617426">
    <property type="component" value="Unassembled WGS sequence"/>
</dbReference>
<feature type="transmembrane region" description="Helical" evidence="5">
    <location>
        <begin position="52"/>
        <end position="72"/>
    </location>
</feature>
<dbReference type="Gene3D" id="1.20.1250.20">
    <property type="entry name" value="MFS general substrate transporter like domains"/>
    <property type="match status" value="2"/>
</dbReference>
<dbReference type="AlphaFoldDB" id="A0A923E887"/>
<dbReference type="RefSeq" id="WP_221437873.1">
    <property type="nucleotide sequence ID" value="NZ_JACHMK010000001.1"/>
</dbReference>
<keyword evidence="3 5" id="KW-1133">Transmembrane helix</keyword>
<comment type="caution">
    <text evidence="7">The sequence shown here is derived from an EMBL/GenBank/DDBJ whole genome shotgun (WGS) entry which is preliminary data.</text>
</comment>
<reference evidence="7" key="1">
    <citation type="submission" date="2020-08" db="EMBL/GenBank/DDBJ databases">
        <title>Sequencing the genomes of 1000 actinobacteria strains.</title>
        <authorList>
            <person name="Klenk H.-P."/>
        </authorList>
    </citation>
    <scope>NUCLEOTIDE SEQUENCE</scope>
    <source>
        <strain evidence="7">DSM 10695</strain>
    </source>
</reference>
<dbReference type="PANTHER" id="PTHR23514">
    <property type="entry name" value="BYPASS OF STOP CODON PROTEIN 6"/>
    <property type="match status" value="1"/>
</dbReference>
<feature type="transmembrane region" description="Helical" evidence="5">
    <location>
        <begin position="21"/>
        <end position="40"/>
    </location>
</feature>
<comment type="subcellular location">
    <subcellularLocation>
        <location evidence="1">Cell membrane</location>
        <topology evidence="1">Multi-pass membrane protein</topology>
    </subcellularLocation>
</comment>
<dbReference type="EMBL" id="JACHMK010000001">
    <property type="protein sequence ID" value="MBB6335294.1"/>
    <property type="molecule type" value="Genomic_DNA"/>
</dbReference>
<keyword evidence="4 5" id="KW-0472">Membrane</keyword>
<dbReference type="InterPro" id="IPR020846">
    <property type="entry name" value="MFS_dom"/>
</dbReference>
<feature type="transmembrane region" description="Helical" evidence="5">
    <location>
        <begin position="187"/>
        <end position="208"/>
    </location>
</feature>
<accession>A0A923E887</accession>
<feature type="domain" description="Major facilitator superfamily (MFS) profile" evidence="6">
    <location>
        <begin position="245"/>
        <end position="439"/>
    </location>
</feature>
<dbReference type="PANTHER" id="PTHR23514:SF13">
    <property type="entry name" value="INNER MEMBRANE PROTEIN YBJJ"/>
    <property type="match status" value="1"/>
</dbReference>
<evidence type="ECO:0000256" key="2">
    <source>
        <dbReference type="ARBA" id="ARBA00022692"/>
    </source>
</evidence>
<evidence type="ECO:0000256" key="4">
    <source>
        <dbReference type="ARBA" id="ARBA00023136"/>
    </source>
</evidence>